<gene>
    <name evidence="9" type="ORF">pH6NP1_p003</name>
</gene>
<evidence type="ECO:0000256" key="2">
    <source>
        <dbReference type="ARBA" id="ARBA00022763"/>
    </source>
</evidence>
<reference evidence="9" key="1">
    <citation type="submission" date="2018-01" db="EMBL/GenBank/DDBJ databases">
        <title>Plasmids of psychrophilic Polaromonas spp. isolated from Arctic and Antarctic glaciers.</title>
        <authorList>
            <person name="Dziewit L."/>
            <person name="Ciok A."/>
        </authorList>
    </citation>
    <scope>NUCLEOTIDE SEQUENCE</scope>
    <source>
        <plasmid evidence="9">pH6NP1</plasmid>
    </source>
</reference>
<dbReference type="NCBIfam" id="NF007621">
    <property type="entry name" value="PRK10276.1"/>
    <property type="match status" value="1"/>
</dbReference>
<dbReference type="GO" id="GO:0006355">
    <property type="term" value="P:regulation of DNA-templated transcription"/>
    <property type="evidence" value="ECO:0007669"/>
    <property type="project" value="InterPro"/>
</dbReference>
<keyword evidence="3 7" id="KW-0378">Hydrolase</keyword>
<dbReference type="PANTHER" id="PTHR33516">
    <property type="entry name" value="LEXA REPRESSOR"/>
    <property type="match status" value="1"/>
</dbReference>
<dbReference type="GO" id="GO:0009432">
    <property type="term" value="P:SOS response"/>
    <property type="evidence" value="ECO:0007669"/>
    <property type="project" value="UniProtKB-KW"/>
</dbReference>
<evidence type="ECO:0000256" key="1">
    <source>
        <dbReference type="ARBA" id="ARBA00007484"/>
    </source>
</evidence>
<keyword evidence="5" id="KW-0234">DNA repair</keyword>
<dbReference type="AlphaFoldDB" id="A0A2S1FI73"/>
<geneLocation type="plasmid" evidence="9">
    <name>pH6NP1</name>
</geneLocation>
<evidence type="ECO:0000256" key="4">
    <source>
        <dbReference type="ARBA" id="ARBA00022813"/>
    </source>
</evidence>
<dbReference type="PRINTS" id="PR00726">
    <property type="entry name" value="LEXASERPTASE"/>
</dbReference>
<dbReference type="GO" id="GO:0003677">
    <property type="term" value="F:DNA binding"/>
    <property type="evidence" value="ECO:0007669"/>
    <property type="project" value="InterPro"/>
</dbReference>
<dbReference type="Pfam" id="PF00717">
    <property type="entry name" value="Peptidase_S24"/>
    <property type="match status" value="1"/>
</dbReference>
<sequence>MYSNLPPTATRFESSGPLPLPMVEGTVWAGFPSPAADFAVKRCDLNDLMVTHPAATFFWHVRGTSMVDAGISDGDLLVVNRALAPQHMDVVVAEVDGEFTVKHFCCKGGAVSLRAANPTFPPLLLKEGQTLTICGVVTYTVRKMRP</sequence>
<protein>
    <submittedName>
        <fullName evidence="9">Peptidase S24 LexA-like</fullName>
    </submittedName>
</protein>
<keyword evidence="2" id="KW-0227">DNA damage</keyword>
<dbReference type="InterPro" id="IPR039418">
    <property type="entry name" value="LexA-like"/>
</dbReference>
<feature type="domain" description="Peptidase S24/S26A/S26B/S26C" evidence="8">
    <location>
        <begin position="21"/>
        <end position="137"/>
    </location>
</feature>
<dbReference type="InterPro" id="IPR006197">
    <property type="entry name" value="Peptidase_S24_LexA"/>
</dbReference>
<accession>A0A2S1FI73</accession>
<evidence type="ECO:0000256" key="7">
    <source>
        <dbReference type="RuleBase" id="RU003991"/>
    </source>
</evidence>
<dbReference type="InterPro" id="IPR036286">
    <property type="entry name" value="LexA/Signal_pep-like_sf"/>
</dbReference>
<dbReference type="GO" id="GO:0006281">
    <property type="term" value="P:DNA repair"/>
    <property type="evidence" value="ECO:0007669"/>
    <property type="project" value="UniProtKB-KW"/>
</dbReference>
<proteinExistence type="inferred from homology"/>
<dbReference type="InterPro" id="IPR015927">
    <property type="entry name" value="Peptidase_S24_S26A/B/C"/>
</dbReference>
<dbReference type="Gene3D" id="2.10.109.10">
    <property type="entry name" value="Umud Fragment, subunit A"/>
    <property type="match status" value="1"/>
</dbReference>
<dbReference type="PANTHER" id="PTHR33516:SF2">
    <property type="entry name" value="LEXA REPRESSOR-RELATED"/>
    <property type="match status" value="1"/>
</dbReference>
<organism evidence="9">
    <name type="scientific">Polaromonas sp. H6N</name>
    <dbReference type="NCBI Taxonomy" id="1840293"/>
    <lineage>
        <taxon>Bacteria</taxon>
        <taxon>Pseudomonadati</taxon>
        <taxon>Pseudomonadota</taxon>
        <taxon>Betaproteobacteria</taxon>
        <taxon>Burkholderiales</taxon>
        <taxon>Comamonadaceae</taxon>
        <taxon>Polaromonas</taxon>
    </lineage>
</organism>
<evidence type="ECO:0000313" key="9">
    <source>
        <dbReference type="EMBL" id="AWD72204.1"/>
    </source>
</evidence>
<dbReference type="GO" id="GO:0016787">
    <property type="term" value="F:hydrolase activity"/>
    <property type="evidence" value="ECO:0007669"/>
    <property type="project" value="UniProtKB-KW"/>
</dbReference>
<keyword evidence="4 7" id="KW-0068">Autocatalytic cleavage</keyword>
<dbReference type="CDD" id="cd06529">
    <property type="entry name" value="S24_LexA-like"/>
    <property type="match status" value="1"/>
</dbReference>
<name>A0A2S1FI73_9BURK</name>
<dbReference type="SUPFAM" id="SSF51306">
    <property type="entry name" value="LexA/Signal peptidase"/>
    <property type="match status" value="1"/>
</dbReference>
<evidence type="ECO:0000256" key="6">
    <source>
        <dbReference type="ARBA" id="ARBA00023236"/>
    </source>
</evidence>
<comment type="similarity">
    <text evidence="1 7">Belongs to the peptidase S24 family.</text>
</comment>
<evidence type="ECO:0000256" key="5">
    <source>
        <dbReference type="ARBA" id="ARBA00023204"/>
    </source>
</evidence>
<dbReference type="InterPro" id="IPR050077">
    <property type="entry name" value="LexA_repressor"/>
</dbReference>
<keyword evidence="6" id="KW-0742">SOS response</keyword>
<evidence type="ECO:0000256" key="3">
    <source>
        <dbReference type="ARBA" id="ARBA00022801"/>
    </source>
</evidence>
<dbReference type="EMBL" id="MG869620">
    <property type="protein sequence ID" value="AWD72204.1"/>
    <property type="molecule type" value="Genomic_DNA"/>
</dbReference>
<evidence type="ECO:0000259" key="8">
    <source>
        <dbReference type="Pfam" id="PF00717"/>
    </source>
</evidence>
<keyword evidence="9" id="KW-0614">Plasmid</keyword>